<protein>
    <submittedName>
        <fullName evidence="10">Spermidine/putrescine ABC transporter, permease protein</fullName>
    </submittedName>
</protein>
<dbReference type="STRING" id="309803.CTN_1214"/>
<feature type="domain" description="ABC transmembrane type-1" evidence="9">
    <location>
        <begin position="53"/>
        <end position="255"/>
    </location>
</feature>
<evidence type="ECO:0000256" key="2">
    <source>
        <dbReference type="ARBA" id="ARBA00007069"/>
    </source>
</evidence>
<sequence>MRYVYLLWLILLFVLPISIIFVYSFLEPQIYGGVQWNFTLDAYRYLPKYLNLIWRSVWIAGIATLITLVVALPVSFYIAKSRLKNFLLLLTVVPFWTNSLIRIYAWKIVLGNNGIINQFLNLLGFGPVQFLYNPFAVILVIVYTYLPFAILPLYAAMEKIENSILEASLDLGASKMYTFTKVLLPNVRMGLLTAFVFVFVPALGSYAIPDLVGGVSSRMIGNEIVRQLMTIRNWPVASAMSNLLTLIALLSIIIVMKRREKS</sequence>
<reference evidence="10 11" key="1">
    <citation type="journal article" date="2009" name="Biosci. Biotechnol. Biochem.">
        <title>WeGAS: a web-based microbial genome annotation system.</title>
        <authorList>
            <person name="Lee D."/>
            <person name="Seo H."/>
            <person name="Park C."/>
            <person name="Park K."/>
        </authorList>
    </citation>
    <scope>NUCLEOTIDE SEQUENCE [LARGE SCALE GENOMIC DNA]</scope>
    <source>
        <strain evidence="11">ATCC 49049 / DSM 4359 / NBRC 107923 / NS-E</strain>
    </source>
</reference>
<keyword evidence="5 8" id="KW-0812">Transmembrane</keyword>
<dbReference type="EMBL" id="CP000916">
    <property type="protein sequence ID" value="ACM23390.1"/>
    <property type="molecule type" value="Genomic_DNA"/>
</dbReference>
<evidence type="ECO:0000256" key="5">
    <source>
        <dbReference type="ARBA" id="ARBA00022692"/>
    </source>
</evidence>
<dbReference type="Proteomes" id="UP000000445">
    <property type="component" value="Chromosome"/>
</dbReference>
<dbReference type="AlphaFoldDB" id="B9K8V7"/>
<feature type="transmembrane region" description="Helical" evidence="8">
    <location>
        <begin position="57"/>
        <end position="79"/>
    </location>
</feature>
<keyword evidence="6 8" id="KW-1133">Transmembrane helix</keyword>
<dbReference type="GO" id="GO:0005886">
    <property type="term" value="C:plasma membrane"/>
    <property type="evidence" value="ECO:0007669"/>
    <property type="project" value="UniProtKB-SubCell"/>
</dbReference>
<evidence type="ECO:0000259" key="9">
    <source>
        <dbReference type="PROSITE" id="PS50928"/>
    </source>
</evidence>
<organism evidence="10 11">
    <name type="scientific">Thermotoga neapolitana (strain ATCC 49049 / DSM 4359 / NBRC 107923 / NS-E)</name>
    <dbReference type="NCBI Taxonomy" id="309803"/>
    <lineage>
        <taxon>Bacteria</taxon>
        <taxon>Thermotogati</taxon>
        <taxon>Thermotogota</taxon>
        <taxon>Thermotogae</taxon>
        <taxon>Thermotogales</taxon>
        <taxon>Thermotogaceae</taxon>
        <taxon>Thermotoga</taxon>
    </lineage>
</organism>
<evidence type="ECO:0000256" key="8">
    <source>
        <dbReference type="RuleBase" id="RU363032"/>
    </source>
</evidence>
<dbReference type="GO" id="GO:0055085">
    <property type="term" value="P:transmembrane transport"/>
    <property type="evidence" value="ECO:0007669"/>
    <property type="project" value="InterPro"/>
</dbReference>
<dbReference type="Pfam" id="PF00528">
    <property type="entry name" value="BPD_transp_1"/>
    <property type="match status" value="1"/>
</dbReference>
<proteinExistence type="inferred from homology"/>
<evidence type="ECO:0000256" key="4">
    <source>
        <dbReference type="ARBA" id="ARBA00022475"/>
    </source>
</evidence>
<dbReference type="KEGG" id="tna:CTN_1214"/>
<dbReference type="Gene3D" id="1.10.3720.10">
    <property type="entry name" value="MetI-like"/>
    <property type="match status" value="1"/>
</dbReference>
<keyword evidence="7 8" id="KW-0472">Membrane</keyword>
<keyword evidence="11" id="KW-1185">Reference proteome</keyword>
<feature type="transmembrane region" description="Helical" evidence="8">
    <location>
        <begin position="189"/>
        <end position="208"/>
    </location>
</feature>
<accession>B9K8V7</accession>
<comment type="similarity">
    <text evidence="2">Belongs to the binding-protein-dependent transport system permease family. CysTW subfamily.</text>
</comment>
<evidence type="ECO:0000313" key="10">
    <source>
        <dbReference type="EMBL" id="ACM23390.1"/>
    </source>
</evidence>
<dbReference type="HOGENOM" id="CLU_016047_18_3_0"/>
<evidence type="ECO:0000256" key="6">
    <source>
        <dbReference type="ARBA" id="ARBA00022989"/>
    </source>
</evidence>
<feature type="transmembrane region" description="Helical" evidence="8">
    <location>
        <begin position="130"/>
        <end position="155"/>
    </location>
</feature>
<gene>
    <name evidence="10" type="ordered locus">CTN_1214</name>
</gene>
<dbReference type="PANTHER" id="PTHR42929">
    <property type="entry name" value="INNER MEMBRANE ABC TRANSPORTER PERMEASE PROTEIN YDCU-RELATED-RELATED"/>
    <property type="match status" value="1"/>
</dbReference>
<dbReference type="PANTHER" id="PTHR42929:SF1">
    <property type="entry name" value="INNER MEMBRANE ABC TRANSPORTER PERMEASE PROTEIN YDCU-RELATED"/>
    <property type="match status" value="1"/>
</dbReference>
<name>B9K8V7_THENN</name>
<dbReference type="RefSeq" id="WP_015919705.1">
    <property type="nucleotide sequence ID" value="NC_011978.1"/>
</dbReference>
<keyword evidence="3 8" id="KW-0813">Transport</keyword>
<evidence type="ECO:0000256" key="1">
    <source>
        <dbReference type="ARBA" id="ARBA00004651"/>
    </source>
</evidence>
<evidence type="ECO:0000256" key="7">
    <source>
        <dbReference type="ARBA" id="ARBA00023136"/>
    </source>
</evidence>
<dbReference type="CDD" id="cd06261">
    <property type="entry name" value="TM_PBP2"/>
    <property type="match status" value="1"/>
</dbReference>
<dbReference type="PROSITE" id="PS50928">
    <property type="entry name" value="ABC_TM1"/>
    <property type="match status" value="1"/>
</dbReference>
<dbReference type="SUPFAM" id="SSF161098">
    <property type="entry name" value="MetI-like"/>
    <property type="match status" value="1"/>
</dbReference>
<feature type="transmembrane region" description="Helical" evidence="8">
    <location>
        <begin position="236"/>
        <end position="256"/>
    </location>
</feature>
<dbReference type="InterPro" id="IPR035906">
    <property type="entry name" value="MetI-like_sf"/>
</dbReference>
<dbReference type="InterPro" id="IPR000515">
    <property type="entry name" value="MetI-like"/>
</dbReference>
<dbReference type="eggNOG" id="COG1176">
    <property type="taxonomic scope" value="Bacteria"/>
</dbReference>
<evidence type="ECO:0000313" key="11">
    <source>
        <dbReference type="Proteomes" id="UP000000445"/>
    </source>
</evidence>
<keyword evidence="4" id="KW-1003">Cell membrane</keyword>
<feature type="transmembrane region" description="Helical" evidence="8">
    <location>
        <begin position="5"/>
        <end position="26"/>
    </location>
</feature>
<evidence type="ECO:0000256" key="3">
    <source>
        <dbReference type="ARBA" id="ARBA00022448"/>
    </source>
</evidence>
<comment type="subcellular location">
    <subcellularLocation>
        <location evidence="1 8">Cell membrane</location>
        <topology evidence="1 8">Multi-pass membrane protein</topology>
    </subcellularLocation>
</comment>
<feature type="transmembrane region" description="Helical" evidence="8">
    <location>
        <begin position="86"/>
        <end position="110"/>
    </location>
</feature>